<feature type="domain" description="PpiC" evidence="7">
    <location>
        <begin position="108"/>
        <end position="210"/>
    </location>
</feature>
<dbReference type="PANTHER" id="PTHR47245">
    <property type="entry name" value="PEPTIDYLPROLYL ISOMERASE"/>
    <property type="match status" value="1"/>
</dbReference>
<dbReference type="SUPFAM" id="SSF109998">
    <property type="entry name" value="Triger factor/SurA peptide-binding domain-like"/>
    <property type="match status" value="1"/>
</dbReference>
<dbReference type="InterPro" id="IPR023058">
    <property type="entry name" value="PPIase_PpiC_CS"/>
</dbReference>
<proteinExistence type="inferred from homology"/>
<dbReference type="InterPro" id="IPR046357">
    <property type="entry name" value="PPIase_dom_sf"/>
</dbReference>
<keyword evidence="9" id="KW-1185">Reference proteome</keyword>
<accession>A0A1D8ILV5</accession>
<dbReference type="PROSITE" id="PS50198">
    <property type="entry name" value="PPIC_PPIASE_2"/>
    <property type="match status" value="1"/>
</dbReference>
<dbReference type="SUPFAM" id="SSF54534">
    <property type="entry name" value="FKBP-like"/>
    <property type="match status" value="1"/>
</dbReference>
<gene>
    <name evidence="8" type="ORF">BI364_05015</name>
</gene>
<dbReference type="Proteomes" id="UP000095401">
    <property type="component" value="Chromosome"/>
</dbReference>
<dbReference type="KEGG" id="aprs:BI364_05015"/>
<comment type="catalytic activity">
    <reaction evidence="1">
        <text>[protein]-peptidylproline (omega=180) = [protein]-peptidylproline (omega=0)</text>
        <dbReference type="Rhea" id="RHEA:16237"/>
        <dbReference type="Rhea" id="RHEA-COMP:10747"/>
        <dbReference type="Rhea" id="RHEA-COMP:10748"/>
        <dbReference type="ChEBI" id="CHEBI:83833"/>
        <dbReference type="ChEBI" id="CHEBI:83834"/>
        <dbReference type="EC" id="5.2.1.8"/>
    </reaction>
</comment>
<dbReference type="Gene3D" id="3.10.50.40">
    <property type="match status" value="1"/>
</dbReference>
<reference evidence="9" key="1">
    <citation type="submission" date="2016-09" db="EMBL/GenBank/DDBJ databases">
        <title>Acidihalobacter prosperus F5.</title>
        <authorList>
            <person name="Khaleque H.N."/>
            <person name="Ramsay J.P."/>
            <person name="Kaksonen A.H."/>
            <person name="Boxall N.J."/>
            <person name="Watkin E.L.J."/>
        </authorList>
    </citation>
    <scope>NUCLEOTIDE SEQUENCE [LARGE SCALE GENOMIC DNA]</scope>
    <source>
        <strain evidence="9">F5</strain>
    </source>
</reference>
<evidence type="ECO:0000313" key="8">
    <source>
        <dbReference type="EMBL" id="AOU97428.1"/>
    </source>
</evidence>
<dbReference type="RefSeq" id="WP_070077813.1">
    <property type="nucleotide sequence ID" value="NZ_CP017415.1"/>
</dbReference>
<dbReference type="InterPro" id="IPR050245">
    <property type="entry name" value="PrsA_foldase"/>
</dbReference>
<dbReference type="EC" id="5.2.1.8" evidence="3"/>
<dbReference type="GO" id="GO:0003755">
    <property type="term" value="F:peptidyl-prolyl cis-trans isomerase activity"/>
    <property type="evidence" value="ECO:0007669"/>
    <property type="project" value="UniProtKB-KW"/>
</dbReference>
<evidence type="ECO:0000313" key="9">
    <source>
        <dbReference type="Proteomes" id="UP000095401"/>
    </source>
</evidence>
<dbReference type="InterPro" id="IPR000297">
    <property type="entry name" value="PPIase_PpiC"/>
</dbReference>
<dbReference type="AlphaFoldDB" id="A0A1D8ILV5"/>
<keyword evidence="4 5" id="KW-0697">Rotamase</keyword>
<evidence type="ECO:0000256" key="2">
    <source>
        <dbReference type="ARBA" id="ARBA00007656"/>
    </source>
</evidence>
<dbReference type="PANTHER" id="PTHR47245:SF2">
    <property type="entry name" value="PEPTIDYL-PROLYL CIS-TRANS ISOMERASE HP_0175-RELATED"/>
    <property type="match status" value="1"/>
</dbReference>
<evidence type="ECO:0000259" key="7">
    <source>
        <dbReference type="PROSITE" id="PS50198"/>
    </source>
</evidence>
<name>A0A1D8ILV5_9GAMM</name>
<feature type="region of interest" description="Disordered" evidence="6">
    <location>
        <begin position="49"/>
        <end position="70"/>
    </location>
</feature>
<evidence type="ECO:0000256" key="4">
    <source>
        <dbReference type="ARBA" id="ARBA00023110"/>
    </source>
</evidence>
<dbReference type="InterPro" id="IPR027304">
    <property type="entry name" value="Trigger_fact/SurA_dom_sf"/>
</dbReference>
<dbReference type="PROSITE" id="PS01096">
    <property type="entry name" value="PPIC_PPIASE_1"/>
    <property type="match status" value="1"/>
</dbReference>
<protein>
    <recommendedName>
        <fullName evidence="3">peptidylprolyl isomerase</fullName>
        <ecNumber evidence="3">5.2.1.8</ecNumber>
    </recommendedName>
</protein>
<dbReference type="Pfam" id="PF00639">
    <property type="entry name" value="Rotamase"/>
    <property type="match status" value="1"/>
</dbReference>
<comment type="similarity">
    <text evidence="2">Belongs to the PpiC/parvulin rotamase family.</text>
</comment>
<evidence type="ECO:0000256" key="1">
    <source>
        <dbReference type="ARBA" id="ARBA00000971"/>
    </source>
</evidence>
<evidence type="ECO:0000256" key="6">
    <source>
        <dbReference type="SAM" id="MobiDB-lite"/>
    </source>
</evidence>
<evidence type="ECO:0000256" key="5">
    <source>
        <dbReference type="PROSITE-ProRule" id="PRU00278"/>
    </source>
</evidence>
<evidence type="ECO:0000256" key="3">
    <source>
        <dbReference type="ARBA" id="ARBA00013194"/>
    </source>
</evidence>
<keyword evidence="5" id="KW-0413">Isomerase</keyword>
<organism evidence="8 9">
    <name type="scientific">Acidihalobacter yilgarnensis</name>
    <dbReference type="NCBI Taxonomy" id="2819280"/>
    <lineage>
        <taxon>Bacteria</taxon>
        <taxon>Pseudomonadati</taxon>
        <taxon>Pseudomonadota</taxon>
        <taxon>Gammaproteobacteria</taxon>
        <taxon>Chromatiales</taxon>
        <taxon>Ectothiorhodospiraceae</taxon>
        <taxon>Acidihalobacter</taxon>
    </lineage>
</organism>
<dbReference type="EMBL" id="CP017415">
    <property type="protein sequence ID" value="AOU97428.1"/>
    <property type="molecule type" value="Genomic_DNA"/>
</dbReference>
<sequence length="263" mass="29000">MTLLINGIEINERAINVESAYHDHPDIAERQHQAALALVIRSLLLQEATTQKIDEPDPPHGDTGEDEDEAHEDGLIRTLLAREVRTPEADEQSCRTYYAANTERFREPDAYEVSHILVVALPDDEPARASARQRAQICLDALLADPSGFAAAALATSACPSASNGGSLGYISRGQTVPEFEADLACMSVGRIHSKLVESRYGFHIVRLDERIHGQQLPFVAVHARIAAYLTESVYRRAVSQYIQHLAARADIQGIDLRIDTLQ</sequence>
<feature type="compositionally biased region" description="Basic and acidic residues" evidence="6">
    <location>
        <begin position="52"/>
        <end position="63"/>
    </location>
</feature>